<name>A0A7S0DDX8_MICPS</name>
<dbReference type="AlphaFoldDB" id="A0A7S0DDX8"/>
<proteinExistence type="predicted"/>
<gene>
    <name evidence="1" type="ORF">MSP1401_LOCUS12340</name>
</gene>
<protein>
    <submittedName>
        <fullName evidence="1">Uncharacterized protein</fullName>
    </submittedName>
</protein>
<organism evidence="1">
    <name type="scientific">Micromonas pusilla</name>
    <name type="common">Picoplanktonic green alga</name>
    <name type="synonym">Chromulina pusilla</name>
    <dbReference type="NCBI Taxonomy" id="38833"/>
    <lineage>
        <taxon>Eukaryota</taxon>
        <taxon>Viridiplantae</taxon>
        <taxon>Chlorophyta</taxon>
        <taxon>Mamiellophyceae</taxon>
        <taxon>Mamiellales</taxon>
        <taxon>Mamiellaceae</taxon>
        <taxon>Micromonas</taxon>
    </lineage>
</organism>
<accession>A0A7S0DDX8</accession>
<reference evidence="1" key="1">
    <citation type="submission" date="2021-01" db="EMBL/GenBank/DDBJ databases">
        <authorList>
            <person name="Corre E."/>
            <person name="Pelletier E."/>
            <person name="Niang G."/>
            <person name="Scheremetjew M."/>
            <person name="Finn R."/>
            <person name="Kale V."/>
            <person name="Holt S."/>
            <person name="Cochrane G."/>
            <person name="Meng A."/>
            <person name="Brown T."/>
            <person name="Cohen L."/>
        </authorList>
    </citation>
    <scope>NUCLEOTIDE SEQUENCE</scope>
    <source>
        <strain evidence="1">CCAC1681</strain>
    </source>
</reference>
<dbReference type="EMBL" id="HBEN01014762">
    <property type="protein sequence ID" value="CAD8451689.1"/>
    <property type="molecule type" value="Transcribed_RNA"/>
</dbReference>
<sequence>MLSRARALCRVAAVATRASATVGAHAHLFSPGRHHSLRCFSATASSSLSWDALAADLSSPPGSEDPAAAAASVAKADLRVDEWPHPSGVATFWLLRHADTDPAGAASFDPGADLGSGANADVLASIVQQDSILYGMKTRRPLPPSVAARLVRAAAETAAEAPEDKKLTALVALPRLCAWARAGERWNDAEVLSKSNGEACEAAEAIALGRPREGHSVLGRGTFAAAEPAWVALAEAHMEEDADVLGELMAYKSVLPGAFRAAHMADGDPEYLAVAGGAMAVLTPP</sequence>
<evidence type="ECO:0000313" key="1">
    <source>
        <dbReference type="EMBL" id="CAD8451689.1"/>
    </source>
</evidence>